<evidence type="ECO:0000256" key="1">
    <source>
        <dbReference type="ARBA" id="ARBA00004141"/>
    </source>
</evidence>
<comment type="subcellular location">
    <subcellularLocation>
        <location evidence="1">Membrane</location>
        <topology evidence="1">Multi-pass membrane protein</topology>
    </subcellularLocation>
</comment>
<dbReference type="Gene3D" id="1.20.1080.10">
    <property type="entry name" value="Glycerol uptake facilitator protein"/>
    <property type="match status" value="1"/>
</dbReference>
<evidence type="ECO:0000256" key="5">
    <source>
        <dbReference type="SAM" id="Phobius"/>
    </source>
</evidence>
<dbReference type="EMBL" id="JACXVP010000007">
    <property type="protein sequence ID" value="KAG5595645.1"/>
    <property type="molecule type" value="Genomic_DNA"/>
</dbReference>
<sequence length="148" mass="16593">MVVTPGLNGSEIVGLEIAQAFWLEFMCTFALLFGSLWIAYDHRHSKSLGPIIVMSIVGLIAGILVFISTLVTAKRGYAGAGMNPAWCFGTTFVRGGHIWNGHWIFWVGRGLICFAFYIYIKIILSNHFQTDGYKHDYLAIIEALFNQR</sequence>
<proteinExistence type="predicted"/>
<keyword evidence="7" id="KW-1185">Reference proteome</keyword>
<dbReference type="Proteomes" id="UP000824120">
    <property type="component" value="Chromosome 7"/>
</dbReference>
<dbReference type="InterPro" id="IPR023271">
    <property type="entry name" value="Aquaporin-like"/>
</dbReference>
<evidence type="ECO:0000256" key="2">
    <source>
        <dbReference type="ARBA" id="ARBA00022692"/>
    </source>
</evidence>
<name>A0A9J5Y647_SOLCO</name>
<dbReference type="InterPro" id="IPR000425">
    <property type="entry name" value="MIP"/>
</dbReference>
<dbReference type="GO" id="GO:0016020">
    <property type="term" value="C:membrane"/>
    <property type="evidence" value="ECO:0007669"/>
    <property type="project" value="UniProtKB-SubCell"/>
</dbReference>
<protein>
    <submittedName>
        <fullName evidence="6">Uncharacterized protein</fullName>
    </submittedName>
</protein>
<organism evidence="6 7">
    <name type="scientific">Solanum commersonii</name>
    <name type="common">Commerson's wild potato</name>
    <name type="synonym">Commerson's nightshade</name>
    <dbReference type="NCBI Taxonomy" id="4109"/>
    <lineage>
        <taxon>Eukaryota</taxon>
        <taxon>Viridiplantae</taxon>
        <taxon>Streptophyta</taxon>
        <taxon>Embryophyta</taxon>
        <taxon>Tracheophyta</taxon>
        <taxon>Spermatophyta</taxon>
        <taxon>Magnoliopsida</taxon>
        <taxon>eudicotyledons</taxon>
        <taxon>Gunneridae</taxon>
        <taxon>Pentapetalae</taxon>
        <taxon>asterids</taxon>
        <taxon>lamiids</taxon>
        <taxon>Solanales</taxon>
        <taxon>Solanaceae</taxon>
        <taxon>Solanoideae</taxon>
        <taxon>Solaneae</taxon>
        <taxon>Solanum</taxon>
    </lineage>
</organism>
<feature type="transmembrane region" description="Helical" evidence="5">
    <location>
        <begin position="20"/>
        <end position="39"/>
    </location>
</feature>
<dbReference type="PANTHER" id="PTHR47002">
    <property type="entry name" value="AQUAPORIN-LIKE"/>
    <property type="match status" value="1"/>
</dbReference>
<evidence type="ECO:0000313" key="6">
    <source>
        <dbReference type="EMBL" id="KAG5595645.1"/>
    </source>
</evidence>
<keyword evidence="3 5" id="KW-1133">Transmembrane helix</keyword>
<reference evidence="6 7" key="1">
    <citation type="submission" date="2020-09" db="EMBL/GenBank/DDBJ databases">
        <title>De no assembly of potato wild relative species, Solanum commersonii.</title>
        <authorList>
            <person name="Cho K."/>
        </authorList>
    </citation>
    <scope>NUCLEOTIDE SEQUENCE [LARGE SCALE GENOMIC DNA]</scope>
    <source>
        <strain evidence="6">LZ3.2</strain>
        <tissue evidence="6">Leaf</tissue>
    </source>
</reference>
<dbReference type="SUPFAM" id="SSF81338">
    <property type="entry name" value="Aquaporin-like"/>
    <property type="match status" value="1"/>
</dbReference>
<comment type="caution">
    <text evidence="6">The sequence shown here is derived from an EMBL/GenBank/DDBJ whole genome shotgun (WGS) entry which is preliminary data.</text>
</comment>
<accession>A0A9J5Y647</accession>
<dbReference type="PANTHER" id="PTHR47002:SF5">
    <property type="entry name" value="AQUAPORIN-LIKE"/>
    <property type="match status" value="1"/>
</dbReference>
<keyword evidence="2 5" id="KW-0812">Transmembrane</keyword>
<dbReference type="AlphaFoldDB" id="A0A9J5Y647"/>
<dbReference type="GO" id="GO:0015267">
    <property type="term" value="F:channel activity"/>
    <property type="evidence" value="ECO:0007669"/>
    <property type="project" value="InterPro"/>
</dbReference>
<keyword evidence="4 5" id="KW-0472">Membrane</keyword>
<evidence type="ECO:0000256" key="3">
    <source>
        <dbReference type="ARBA" id="ARBA00022989"/>
    </source>
</evidence>
<evidence type="ECO:0000256" key="4">
    <source>
        <dbReference type="ARBA" id="ARBA00023136"/>
    </source>
</evidence>
<dbReference type="OrthoDB" id="3222at2759"/>
<gene>
    <name evidence="6" type="ORF">H5410_036877</name>
</gene>
<evidence type="ECO:0000313" key="7">
    <source>
        <dbReference type="Proteomes" id="UP000824120"/>
    </source>
</evidence>
<feature type="transmembrane region" description="Helical" evidence="5">
    <location>
        <begin position="103"/>
        <end position="124"/>
    </location>
</feature>
<feature type="transmembrane region" description="Helical" evidence="5">
    <location>
        <begin position="51"/>
        <end position="73"/>
    </location>
</feature>
<dbReference type="Pfam" id="PF00230">
    <property type="entry name" value="MIP"/>
    <property type="match status" value="1"/>
</dbReference>